<evidence type="ECO:0000313" key="5">
    <source>
        <dbReference type="Proteomes" id="UP000001396"/>
    </source>
</evidence>
<protein>
    <recommendedName>
        <fullName evidence="3">Superoxide dismutase copper/zinc binding domain-containing protein</fullName>
    </recommendedName>
</protein>
<dbReference type="InterPro" id="IPR024134">
    <property type="entry name" value="SOD_Cu/Zn_/chaperone"/>
</dbReference>
<accession>D3BUH7</accession>
<feature type="region of interest" description="Disordered" evidence="1">
    <location>
        <begin position="367"/>
        <end position="399"/>
    </location>
</feature>
<dbReference type="InterPro" id="IPR036423">
    <property type="entry name" value="SOD-like_Cu/Zn_dom_sf"/>
</dbReference>
<sequence>MKIISSSLLLFIVINIIFVNLGQCQQPIEYSSCQLQSVGSNNINGYVLISNYSGASSEKYTVQVVASGFQNVSSTVYATVRQYGNLLNTNNPVFGYNPNDEYNCTVPGCLGSTTFTTTSMNWTQTFTTPMFNLSPGLKSVVGRIFSLSTSPFDSNYIIAQCVLGIGNPQFIPSTSPMASLNESTNYAAISEIPNNGIQNGAVCYLQPTAAYPLVNGTVLITEIKNIIIGSNQPMGLNIIAMVNGTDGQIGISINQFGDSLTADGSSTGGVWGLSNQTHGLPTNNTRLYGDLGNICVYYNDVAYYNWTTPYIGYFDSIPNLLGRSIVIRSKPYTTSPTYDGSIMATCVIGLRENGNIPATKFNPNTNNAAPTCFPDPTTSTTTGPNTTTSTTGSGSDSGSFSSITTPFMKLTILLISVLSFILL</sequence>
<dbReference type="GO" id="GO:0005507">
    <property type="term" value="F:copper ion binding"/>
    <property type="evidence" value="ECO:0007669"/>
    <property type="project" value="InterPro"/>
</dbReference>
<organism evidence="4 5">
    <name type="scientific">Heterostelium pallidum (strain ATCC 26659 / Pp 5 / PN500)</name>
    <name type="common">Cellular slime mold</name>
    <name type="synonym">Polysphondylium pallidum</name>
    <dbReference type="NCBI Taxonomy" id="670386"/>
    <lineage>
        <taxon>Eukaryota</taxon>
        <taxon>Amoebozoa</taxon>
        <taxon>Evosea</taxon>
        <taxon>Eumycetozoa</taxon>
        <taxon>Dictyostelia</taxon>
        <taxon>Acytosteliales</taxon>
        <taxon>Acytosteliaceae</taxon>
        <taxon>Heterostelium</taxon>
    </lineage>
</organism>
<dbReference type="SUPFAM" id="SSF49329">
    <property type="entry name" value="Cu,Zn superoxide dismutase-like"/>
    <property type="match status" value="2"/>
</dbReference>
<dbReference type="STRING" id="670386.D3BUH7"/>
<feature type="compositionally biased region" description="Low complexity" evidence="1">
    <location>
        <begin position="377"/>
        <end position="399"/>
    </location>
</feature>
<proteinExistence type="predicted"/>
<feature type="domain" description="Superoxide dismutase copper/zinc binding" evidence="3">
    <location>
        <begin position="236"/>
        <end position="333"/>
    </location>
</feature>
<feature type="signal peptide" evidence="2">
    <location>
        <begin position="1"/>
        <end position="24"/>
    </location>
</feature>
<gene>
    <name evidence="4" type="ORF">PPL_11797</name>
</gene>
<evidence type="ECO:0000256" key="1">
    <source>
        <dbReference type="SAM" id="MobiDB-lite"/>
    </source>
</evidence>
<reference evidence="4 5" key="1">
    <citation type="journal article" date="2011" name="Genome Res.">
        <title>Phylogeny-wide analysis of social amoeba genomes highlights ancient origins for complex intercellular communication.</title>
        <authorList>
            <person name="Heidel A.J."/>
            <person name="Lawal H.M."/>
            <person name="Felder M."/>
            <person name="Schilde C."/>
            <person name="Helps N.R."/>
            <person name="Tunggal B."/>
            <person name="Rivero F."/>
            <person name="John U."/>
            <person name="Schleicher M."/>
            <person name="Eichinger L."/>
            <person name="Platzer M."/>
            <person name="Noegel A.A."/>
            <person name="Schaap P."/>
            <person name="Gloeckner G."/>
        </authorList>
    </citation>
    <scope>NUCLEOTIDE SEQUENCE [LARGE SCALE GENOMIC DNA]</scope>
    <source>
        <strain evidence="5">ATCC 26659 / Pp 5 / PN500</strain>
    </source>
</reference>
<dbReference type="Gene3D" id="2.60.40.200">
    <property type="entry name" value="Superoxide dismutase, copper/zinc binding domain"/>
    <property type="match status" value="1"/>
</dbReference>
<dbReference type="EMBL" id="ADBJ01000060">
    <property type="protein sequence ID" value="EFA74765.1"/>
    <property type="molecule type" value="Genomic_DNA"/>
</dbReference>
<feature type="chain" id="PRO_5003041512" description="Superoxide dismutase copper/zinc binding domain-containing protein" evidence="2">
    <location>
        <begin position="25"/>
        <end position="423"/>
    </location>
</feature>
<keyword evidence="2" id="KW-0732">Signal</keyword>
<dbReference type="Pfam" id="PF00080">
    <property type="entry name" value="Sod_Cu"/>
    <property type="match status" value="1"/>
</dbReference>
<evidence type="ECO:0000313" key="4">
    <source>
        <dbReference type="EMBL" id="EFA74765.1"/>
    </source>
</evidence>
<dbReference type="InParanoid" id="D3BUH7"/>
<dbReference type="AlphaFoldDB" id="D3BUH7"/>
<dbReference type="GeneID" id="31367265"/>
<keyword evidence="5" id="KW-1185">Reference proteome</keyword>
<dbReference type="GO" id="GO:0006801">
    <property type="term" value="P:superoxide metabolic process"/>
    <property type="evidence" value="ECO:0007669"/>
    <property type="project" value="InterPro"/>
</dbReference>
<dbReference type="RefSeq" id="XP_020426899.1">
    <property type="nucleotide sequence ID" value="XM_020582545.1"/>
</dbReference>
<evidence type="ECO:0000259" key="3">
    <source>
        <dbReference type="Pfam" id="PF00080"/>
    </source>
</evidence>
<dbReference type="PANTHER" id="PTHR10003">
    <property type="entry name" value="SUPEROXIDE DISMUTASE CU-ZN -RELATED"/>
    <property type="match status" value="1"/>
</dbReference>
<comment type="caution">
    <text evidence="4">The sequence shown here is derived from an EMBL/GenBank/DDBJ whole genome shotgun (WGS) entry which is preliminary data.</text>
</comment>
<dbReference type="InterPro" id="IPR001424">
    <property type="entry name" value="SOD_Cu_Zn_dom"/>
</dbReference>
<dbReference type="Proteomes" id="UP000001396">
    <property type="component" value="Unassembled WGS sequence"/>
</dbReference>
<name>D3BUH7_HETP5</name>
<evidence type="ECO:0000256" key="2">
    <source>
        <dbReference type="SAM" id="SignalP"/>
    </source>
</evidence>